<comment type="function">
    <text evidence="1">Nuclease required for the repair of DNA interstrand cross-links (ICL). Acts as a 5'-3' exonuclease that anchors at a cut end of DNA and cleaves DNA successively at every third nucleotide, allowing to excise an ICL from one strand through flanking incisions.</text>
</comment>
<dbReference type="GO" id="GO:0036297">
    <property type="term" value="P:interstrand cross-link repair"/>
    <property type="evidence" value="ECO:0007669"/>
    <property type="project" value="InterPro"/>
</dbReference>
<dbReference type="OrthoDB" id="76364at2759"/>
<dbReference type="InterPro" id="IPR049126">
    <property type="entry name" value="FAN1-like_TPR"/>
</dbReference>
<organism evidence="3 4">
    <name type="scientific">Colocasia esculenta</name>
    <name type="common">Wild taro</name>
    <name type="synonym">Arum esculentum</name>
    <dbReference type="NCBI Taxonomy" id="4460"/>
    <lineage>
        <taxon>Eukaryota</taxon>
        <taxon>Viridiplantae</taxon>
        <taxon>Streptophyta</taxon>
        <taxon>Embryophyta</taxon>
        <taxon>Tracheophyta</taxon>
        <taxon>Spermatophyta</taxon>
        <taxon>Magnoliopsida</taxon>
        <taxon>Liliopsida</taxon>
        <taxon>Araceae</taxon>
        <taxon>Aroideae</taxon>
        <taxon>Colocasieae</taxon>
        <taxon>Colocasia</taxon>
    </lineage>
</organism>
<dbReference type="EC" id="3.1.4.1" evidence="1"/>
<gene>
    <name evidence="3" type="ORF">Taro_006899</name>
</gene>
<dbReference type="EMBL" id="NMUH01000213">
    <property type="protein sequence ID" value="MQL74535.1"/>
    <property type="molecule type" value="Genomic_DNA"/>
</dbReference>
<feature type="non-terminal residue" evidence="3">
    <location>
        <position position="1"/>
    </location>
</feature>
<evidence type="ECO:0000313" key="4">
    <source>
        <dbReference type="Proteomes" id="UP000652761"/>
    </source>
</evidence>
<dbReference type="Pfam" id="PF21170">
    <property type="entry name" value="FAN1_TPR"/>
    <property type="match status" value="1"/>
</dbReference>
<reference evidence="3" key="1">
    <citation type="submission" date="2017-07" db="EMBL/GenBank/DDBJ databases">
        <title>Taro Niue Genome Assembly and Annotation.</title>
        <authorList>
            <person name="Atibalentja N."/>
            <person name="Keating K."/>
            <person name="Fields C.J."/>
        </authorList>
    </citation>
    <scope>NUCLEOTIDE SEQUENCE</scope>
    <source>
        <strain evidence="3">Niue_2</strain>
        <tissue evidence="3">Leaf</tissue>
    </source>
</reference>
<dbReference type="GO" id="GO:0008409">
    <property type="term" value="F:5'-3' exonuclease activity"/>
    <property type="evidence" value="ECO:0007669"/>
    <property type="project" value="TreeGrafter"/>
</dbReference>
<dbReference type="GO" id="GO:0004528">
    <property type="term" value="F:phosphodiesterase I activity"/>
    <property type="evidence" value="ECO:0007669"/>
    <property type="project" value="UniProtKB-EC"/>
</dbReference>
<name>A0A843TU04_COLES</name>
<evidence type="ECO:0000256" key="1">
    <source>
        <dbReference type="RuleBase" id="RU365033"/>
    </source>
</evidence>
<evidence type="ECO:0000313" key="3">
    <source>
        <dbReference type="EMBL" id="MQL74535.1"/>
    </source>
</evidence>
<keyword evidence="4" id="KW-1185">Reference proteome</keyword>
<dbReference type="GO" id="GO:0046872">
    <property type="term" value="F:metal ion binding"/>
    <property type="evidence" value="ECO:0007669"/>
    <property type="project" value="UniProtKB-KW"/>
</dbReference>
<keyword evidence="1" id="KW-0234">DNA repair</keyword>
<keyword evidence="1" id="KW-0540">Nuclease</keyword>
<dbReference type="PANTHER" id="PTHR15749:SF4">
    <property type="entry name" value="FANCONI-ASSOCIATED NUCLEASE 1"/>
    <property type="match status" value="1"/>
</dbReference>
<comment type="similarity">
    <text evidence="1">Belongs to the FAN1 family.</text>
</comment>
<dbReference type="PANTHER" id="PTHR15749">
    <property type="entry name" value="FANCONI-ASSOCIATED NUCLEASE 1"/>
    <property type="match status" value="1"/>
</dbReference>
<comment type="cofactor">
    <cofactor evidence="1">
        <name>Mg(2+)</name>
        <dbReference type="ChEBI" id="CHEBI:18420"/>
    </cofactor>
    <cofactor evidence="1">
        <name>Mn(2+)</name>
        <dbReference type="ChEBI" id="CHEBI:29035"/>
    </cofactor>
</comment>
<keyword evidence="1" id="KW-0539">Nucleus</keyword>
<comment type="catalytic activity">
    <reaction evidence="1">
        <text>Hydrolytically removes 5'-nucleotides successively from the 3'-hydroxy termini of 3'-hydroxy-terminated oligonucleotides.</text>
        <dbReference type="EC" id="3.1.4.1"/>
    </reaction>
</comment>
<evidence type="ECO:0000259" key="2">
    <source>
        <dbReference type="Pfam" id="PF21170"/>
    </source>
</evidence>
<comment type="subcellular location">
    <subcellularLocation>
        <location evidence="1">Nucleus</location>
    </subcellularLocation>
</comment>
<dbReference type="GO" id="GO:0005634">
    <property type="term" value="C:nucleus"/>
    <property type="evidence" value="ECO:0007669"/>
    <property type="project" value="UniProtKB-SubCell"/>
</dbReference>
<keyword evidence="1" id="KW-0227">DNA damage</keyword>
<sequence length="271" mass="30992">PLLPGIVSEKAGICVKISSVAELLLWRVQRLFFLNGEQDLSAFLLLDLGLVKYPPFICNVAQPIFHGRNNFLTYEEAIEVAQIMDQSLDENSVQMLFDEMKISKLLSFACKSDQSPYGTLKWSFNLCNIQQLIFYRKLVTMVVTVISDSVSDWEGPQDGAPGPVEHRSEISSLQNRYEDAVKLLKGLLQRFIHDGRRGHWTFRLSVDLEHIGFINESLSVAEEGVLDPWVRAGSRIALQRRVLRLGKPPRRWKIPNFADAFRRKIKEVCNF</sequence>
<keyword evidence="1" id="KW-0479">Metal-binding</keyword>
<keyword evidence="1" id="KW-0378">Hydrolase</keyword>
<dbReference type="InterPro" id="IPR033315">
    <property type="entry name" value="Fan1-like"/>
</dbReference>
<protein>
    <recommendedName>
        <fullName evidence="1">Fanconi-associated nuclease</fullName>
        <ecNumber evidence="1">3.1.4.1</ecNumber>
    </recommendedName>
</protein>
<comment type="caution">
    <text evidence="3">The sequence shown here is derived from an EMBL/GenBank/DDBJ whole genome shotgun (WGS) entry which is preliminary data.</text>
</comment>
<keyword evidence="1" id="KW-0460">Magnesium</keyword>
<dbReference type="GO" id="GO:0070336">
    <property type="term" value="F:flap-structured DNA binding"/>
    <property type="evidence" value="ECO:0007669"/>
    <property type="project" value="TreeGrafter"/>
</dbReference>
<dbReference type="GO" id="GO:0017108">
    <property type="term" value="F:5'-flap endonuclease activity"/>
    <property type="evidence" value="ECO:0007669"/>
    <property type="project" value="TreeGrafter"/>
</dbReference>
<proteinExistence type="inferred from homology"/>
<dbReference type="Proteomes" id="UP000652761">
    <property type="component" value="Unassembled WGS sequence"/>
</dbReference>
<feature type="domain" description="Fanconi-associated nuclease 1-like TPR" evidence="2">
    <location>
        <begin position="170"/>
        <end position="245"/>
    </location>
</feature>
<dbReference type="AlphaFoldDB" id="A0A843TU04"/>
<keyword evidence="1" id="KW-0464">Manganese</keyword>
<accession>A0A843TU04</accession>